<feature type="domain" description="C2H2-type" evidence="9">
    <location>
        <begin position="314"/>
        <end position="341"/>
    </location>
</feature>
<dbReference type="SUPFAM" id="SSF57667">
    <property type="entry name" value="beta-beta-alpha zinc fingers"/>
    <property type="match status" value="6"/>
</dbReference>
<dbReference type="InterPro" id="IPR013087">
    <property type="entry name" value="Znf_C2H2_type"/>
</dbReference>
<organism evidence="10 11">
    <name type="scientific">Megalurothrips usitatus</name>
    <name type="common">bean blossom thrips</name>
    <dbReference type="NCBI Taxonomy" id="439358"/>
    <lineage>
        <taxon>Eukaryota</taxon>
        <taxon>Metazoa</taxon>
        <taxon>Ecdysozoa</taxon>
        <taxon>Arthropoda</taxon>
        <taxon>Hexapoda</taxon>
        <taxon>Insecta</taxon>
        <taxon>Pterygota</taxon>
        <taxon>Neoptera</taxon>
        <taxon>Paraneoptera</taxon>
        <taxon>Thysanoptera</taxon>
        <taxon>Terebrantia</taxon>
        <taxon>Thripoidea</taxon>
        <taxon>Thripidae</taxon>
        <taxon>Megalurothrips</taxon>
    </lineage>
</organism>
<dbReference type="GO" id="GO:0005634">
    <property type="term" value="C:nucleus"/>
    <property type="evidence" value="ECO:0007669"/>
    <property type="project" value="UniProtKB-SubCell"/>
</dbReference>
<feature type="domain" description="C2H2-type" evidence="9">
    <location>
        <begin position="63"/>
        <end position="90"/>
    </location>
</feature>
<dbReference type="InterPro" id="IPR050331">
    <property type="entry name" value="Zinc_finger"/>
</dbReference>
<dbReference type="SMART" id="SM00355">
    <property type="entry name" value="ZnF_C2H2"/>
    <property type="match status" value="11"/>
</dbReference>
<evidence type="ECO:0000256" key="4">
    <source>
        <dbReference type="ARBA" id="ARBA00022771"/>
    </source>
</evidence>
<evidence type="ECO:0000256" key="6">
    <source>
        <dbReference type="ARBA" id="ARBA00023242"/>
    </source>
</evidence>
<feature type="domain" description="C2H2-type" evidence="9">
    <location>
        <begin position="258"/>
        <end position="285"/>
    </location>
</feature>
<evidence type="ECO:0000313" key="10">
    <source>
        <dbReference type="EMBL" id="KAJ1522539.1"/>
    </source>
</evidence>
<feature type="domain" description="C2H2-type" evidence="9">
    <location>
        <begin position="454"/>
        <end position="481"/>
    </location>
</feature>
<comment type="subcellular location">
    <subcellularLocation>
        <location evidence="1">Nucleus</location>
    </subcellularLocation>
</comment>
<keyword evidence="4 7" id="KW-0863">Zinc-finger</keyword>
<feature type="domain" description="C2H2-type" evidence="9">
    <location>
        <begin position="7"/>
        <end position="34"/>
    </location>
</feature>
<dbReference type="PANTHER" id="PTHR16515">
    <property type="entry name" value="PR DOMAIN ZINC FINGER PROTEIN"/>
    <property type="match status" value="1"/>
</dbReference>
<evidence type="ECO:0000256" key="7">
    <source>
        <dbReference type="PROSITE-ProRule" id="PRU00042"/>
    </source>
</evidence>
<feature type="domain" description="C2H2-type" evidence="9">
    <location>
        <begin position="91"/>
        <end position="118"/>
    </location>
</feature>
<evidence type="ECO:0000256" key="2">
    <source>
        <dbReference type="ARBA" id="ARBA00022723"/>
    </source>
</evidence>
<keyword evidence="11" id="KW-1185">Reference proteome</keyword>
<dbReference type="PROSITE" id="PS50157">
    <property type="entry name" value="ZINC_FINGER_C2H2_2"/>
    <property type="match status" value="10"/>
</dbReference>
<dbReference type="FunFam" id="3.30.160.60:FF:000688">
    <property type="entry name" value="zinc finger protein 197 isoform X1"/>
    <property type="match status" value="1"/>
</dbReference>
<evidence type="ECO:0000256" key="1">
    <source>
        <dbReference type="ARBA" id="ARBA00004123"/>
    </source>
</evidence>
<keyword evidence="3" id="KW-0677">Repeat</keyword>
<dbReference type="GO" id="GO:0030674">
    <property type="term" value="F:protein-macromolecule adaptor activity"/>
    <property type="evidence" value="ECO:0007669"/>
    <property type="project" value="UniProtKB-ARBA"/>
</dbReference>
<dbReference type="GO" id="GO:0008270">
    <property type="term" value="F:zinc ion binding"/>
    <property type="evidence" value="ECO:0007669"/>
    <property type="project" value="UniProtKB-KW"/>
</dbReference>
<dbReference type="PROSITE" id="PS00028">
    <property type="entry name" value="ZINC_FINGER_C2H2_1"/>
    <property type="match status" value="10"/>
</dbReference>
<reference evidence="10" key="1">
    <citation type="submission" date="2022-12" db="EMBL/GenBank/DDBJ databases">
        <title>Chromosome-level genome assembly of the bean flower thrips Megalurothrips usitatus.</title>
        <authorList>
            <person name="Ma L."/>
            <person name="Liu Q."/>
            <person name="Li H."/>
            <person name="Cai W."/>
        </authorList>
    </citation>
    <scope>NUCLEOTIDE SEQUENCE</scope>
    <source>
        <strain evidence="10">Cailab_2022a</strain>
    </source>
</reference>
<dbReference type="Gene3D" id="3.30.160.60">
    <property type="entry name" value="Classic Zinc Finger"/>
    <property type="match status" value="9"/>
</dbReference>
<name>A0AAV7XG35_9NEOP</name>
<feature type="domain" description="C2H2-type" evidence="9">
    <location>
        <begin position="35"/>
        <end position="62"/>
    </location>
</feature>
<feature type="domain" description="C2H2-type" evidence="9">
    <location>
        <begin position="202"/>
        <end position="229"/>
    </location>
</feature>
<keyword evidence="6" id="KW-0539">Nucleus</keyword>
<dbReference type="GO" id="GO:0006355">
    <property type="term" value="P:regulation of DNA-templated transcription"/>
    <property type="evidence" value="ECO:0007669"/>
    <property type="project" value="UniProtKB-ARBA"/>
</dbReference>
<gene>
    <name evidence="10" type="ORF">ONE63_001725</name>
</gene>
<dbReference type="AlphaFoldDB" id="A0AAV7XG35"/>
<dbReference type="FunFam" id="3.30.160.60:FF:000446">
    <property type="entry name" value="Zinc finger protein"/>
    <property type="match status" value="1"/>
</dbReference>
<feature type="compositionally biased region" description="Polar residues" evidence="8">
    <location>
        <begin position="487"/>
        <end position="498"/>
    </location>
</feature>
<evidence type="ECO:0000256" key="5">
    <source>
        <dbReference type="ARBA" id="ARBA00022833"/>
    </source>
</evidence>
<dbReference type="Proteomes" id="UP001075354">
    <property type="component" value="Chromosome 11"/>
</dbReference>
<dbReference type="Pfam" id="PF00096">
    <property type="entry name" value="zf-C2H2"/>
    <property type="match status" value="9"/>
</dbReference>
<feature type="domain" description="C2H2-type" evidence="9">
    <location>
        <begin position="286"/>
        <end position="313"/>
    </location>
</feature>
<feature type="region of interest" description="Disordered" evidence="8">
    <location>
        <begin position="473"/>
        <end position="504"/>
    </location>
</feature>
<keyword evidence="5" id="KW-0862">Zinc</keyword>
<dbReference type="FunFam" id="3.30.160.60:FF:002343">
    <property type="entry name" value="Zinc finger protein 33A"/>
    <property type="match status" value="3"/>
</dbReference>
<dbReference type="EMBL" id="JAPTSV010000011">
    <property type="protein sequence ID" value="KAJ1522539.1"/>
    <property type="molecule type" value="Genomic_DNA"/>
</dbReference>
<accession>A0AAV7XG35</accession>
<comment type="caution">
    <text evidence="10">The sequence shown here is derived from an EMBL/GenBank/DDBJ whole genome shotgun (WGS) entry which is preliminary data.</text>
</comment>
<protein>
    <recommendedName>
        <fullName evidence="9">C2H2-type domain-containing protein</fullName>
    </recommendedName>
</protein>
<proteinExistence type="predicted"/>
<evidence type="ECO:0000259" key="9">
    <source>
        <dbReference type="PROSITE" id="PS50157"/>
    </source>
</evidence>
<evidence type="ECO:0000313" key="11">
    <source>
        <dbReference type="Proteomes" id="UP001075354"/>
    </source>
</evidence>
<dbReference type="FunFam" id="3.30.160.60:FF:000110">
    <property type="entry name" value="Zinc finger protein-like"/>
    <property type="match status" value="1"/>
</dbReference>
<dbReference type="PANTHER" id="PTHR16515:SF66">
    <property type="entry name" value="C2H2-TYPE DOMAIN-CONTAINING PROTEIN"/>
    <property type="match status" value="1"/>
</dbReference>
<sequence>MGARRGAVCPICDKPFAQAYSLTIHMRIHNGEKPFPCSICGRRFTQAHSRTKHERTHTGDKPFRCLDCGRAFSDKFGLKRHLKTHVSVKAHVCPDCGESFSNSWLLATHQLHHMGISAPNSVQGEFPAVPGVLKRKSGDAGPVGPAAAAALQQAHQGQQHLQAPQVLHIQQVTQQQVLDQQAHDHSSRHSNGSVASAKKKTHICLVCGKGYSDAWGLSKHSWVHTGVKPYSCSECGKGFGDKWSLTKHMRIHSGERPFECFLCGQCFSDKLGLQNHLQVHTGEKPYICDVCGKCFAAARGLQDHRASHGDREQHACPVCTRVFMTKRGVKDHWKKHCGKDNPGALESLGTSVDNTVPTTLCTVELKPEQELSAVSLVASPDYQPVQVQVVQQAQQVQAQTTQVQTPQGPVQVQIQLPTGKDLWPATATWEAASILEVPAPGSSGKMEAKITPIFFCEVCHKTFRHLSQLEKHKAVHTSGSKGKDEPQSLQVSRSGGQEHQSHQHRCSGCDKPFASLVCLKTHMESEGCPKNCALCGKSYRTVNPDGARVTSPYCETCTVSHHFDSHADLTVPKRTQHPPWSFDPTHMTFQKHISVHSDGSKPCSCGHCDGMFSSHATLPAHVLSVPTAGV</sequence>
<keyword evidence="2" id="KW-0479">Metal-binding</keyword>
<evidence type="ECO:0000256" key="8">
    <source>
        <dbReference type="SAM" id="MobiDB-lite"/>
    </source>
</evidence>
<evidence type="ECO:0000256" key="3">
    <source>
        <dbReference type="ARBA" id="ARBA00022737"/>
    </source>
</evidence>
<feature type="domain" description="C2H2-type" evidence="9">
    <location>
        <begin position="230"/>
        <end position="257"/>
    </location>
</feature>
<dbReference type="InterPro" id="IPR036236">
    <property type="entry name" value="Znf_C2H2_sf"/>
</dbReference>